<dbReference type="InterPro" id="IPR002018">
    <property type="entry name" value="CarbesteraseB"/>
</dbReference>
<dbReference type="Gene3D" id="3.40.50.1820">
    <property type="entry name" value="alpha/beta hydrolase"/>
    <property type="match status" value="1"/>
</dbReference>
<evidence type="ECO:0000259" key="1">
    <source>
        <dbReference type="Pfam" id="PF00135"/>
    </source>
</evidence>
<dbReference type="RefSeq" id="WP_124628618.1">
    <property type="nucleotide sequence ID" value="NZ_CADDZZ010000018.1"/>
</dbReference>
<dbReference type="InterPro" id="IPR029058">
    <property type="entry name" value="AB_hydrolase_fold"/>
</dbReference>
<protein>
    <submittedName>
        <fullName evidence="2">Carboxylesterase family protein</fullName>
    </submittedName>
</protein>
<dbReference type="InterPro" id="IPR050309">
    <property type="entry name" value="Type-B_Carboxylest/Lipase"/>
</dbReference>
<dbReference type="PANTHER" id="PTHR11559">
    <property type="entry name" value="CARBOXYLESTERASE"/>
    <property type="match status" value="1"/>
</dbReference>
<gene>
    <name evidence="2" type="ORF">JAO13_09400</name>
</gene>
<accession>A0A8I1ATB7</accession>
<feature type="domain" description="Carboxylesterase type B" evidence="1">
    <location>
        <begin position="68"/>
        <end position="523"/>
    </location>
</feature>
<evidence type="ECO:0000313" key="3">
    <source>
        <dbReference type="Proteomes" id="UP000645612"/>
    </source>
</evidence>
<reference evidence="2" key="1">
    <citation type="submission" date="2020-12" db="EMBL/GenBank/DDBJ databases">
        <title>Burkholderia cepacia complex in Mexico.</title>
        <authorList>
            <person name="Estrada P."/>
        </authorList>
    </citation>
    <scope>NUCLEOTIDE SEQUENCE</scope>
    <source>
        <strain evidence="2">871</strain>
    </source>
</reference>
<dbReference type="Proteomes" id="UP000645612">
    <property type="component" value="Unassembled WGS sequence"/>
</dbReference>
<dbReference type="SUPFAM" id="SSF53474">
    <property type="entry name" value="alpha/beta-Hydrolases"/>
    <property type="match status" value="1"/>
</dbReference>
<comment type="caution">
    <text evidence="2">The sequence shown here is derived from an EMBL/GenBank/DDBJ whole genome shotgun (WGS) entry which is preliminary data.</text>
</comment>
<dbReference type="Pfam" id="PF00135">
    <property type="entry name" value="COesterase"/>
    <property type="match status" value="1"/>
</dbReference>
<evidence type="ECO:0000313" key="2">
    <source>
        <dbReference type="EMBL" id="MBH9696651.1"/>
    </source>
</evidence>
<dbReference type="EMBL" id="JAEDXG010000007">
    <property type="protein sequence ID" value="MBH9696651.1"/>
    <property type="molecule type" value="Genomic_DNA"/>
</dbReference>
<name>A0A8I1ATB7_BURCE</name>
<proteinExistence type="predicted"/>
<sequence>MSLRPRASCGVERYSRGRDDISIVFPEKIADDLRSDNTGDRAGRVCVRRTAVWFPIKGRLMQTILASCEQGELLGRSVDGALVFQDIPYANDGGRYRDCLPPASWQGVRDCTGPAPVFPQLPSRLDFVMGPTAQGVQMSEDAYRLNVYTPSLAGNLPVLFWIHGGGFVTGGALPCYSGTELARSGRAVVVTFNYRLGILGNLCMPGVAAGNFSVTDILRALDWVRSNIERFGGNPEAITFAGQSAGAWYTRMLMGMKETAGLARSAAVLSLPGLPPLLPEEAHRIASDFCALAEFHDPAVDLRNAPVQVLLDLQARLLASRAGFGTVPVGFMPVAVNRVAADPVKQSLRFAPKPVMIGWTRHETGSFFASNPAAVDATRSMVERVFHAELGEAGTRHYERVMQQRPGSTPYAALVELTSYAIFKRPAIEAAGSLAKAGSDVYGYQFDIASRQPHVGAGHCFELPFAFGNFDDWTDAPMLAGTSRAFANDLSGMMRSYLMNFIETGDPNGDDLPAWTRCGPDRIDAMHFAEWVSCYTERPGFSAPETLSR</sequence>
<organism evidence="2 3">
    <name type="scientific">Burkholderia cepacia</name>
    <name type="common">Pseudomonas cepacia</name>
    <dbReference type="NCBI Taxonomy" id="292"/>
    <lineage>
        <taxon>Bacteria</taxon>
        <taxon>Pseudomonadati</taxon>
        <taxon>Pseudomonadota</taxon>
        <taxon>Betaproteobacteria</taxon>
        <taxon>Burkholderiales</taxon>
        <taxon>Burkholderiaceae</taxon>
        <taxon>Burkholderia</taxon>
        <taxon>Burkholderia cepacia complex</taxon>
    </lineage>
</organism>
<dbReference type="AlphaFoldDB" id="A0A8I1ATB7"/>